<reference evidence="3" key="1">
    <citation type="submission" date="2020-10" db="EMBL/GenBank/DDBJ databases">
        <title>High-Quality Genome Resource of Clonostachys rosea strain S41 by Oxford Nanopore Long-Read Sequencing.</title>
        <authorList>
            <person name="Wang H."/>
        </authorList>
    </citation>
    <scope>NUCLEOTIDE SEQUENCE</scope>
    <source>
        <strain evidence="3">S41</strain>
    </source>
</reference>
<dbReference type="PANTHER" id="PTHR12598">
    <property type="entry name" value="COPPER HOMEOSTASIS PROTEIN CUTC"/>
    <property type="match status" value="1"/>
</dbReference>
<dbReference type="Proteomes" id="UP000616885">
    <property type="component" value="Unassembled WGS sequence"/>
</dbReference>
<accession>A0A8H7NGR0</accession>
<dbReference type="GO" id="GO:0005507">
    <property type="term" value="F:copper ion binding"/>
    <property type="evidence" value="ECO:0007669"/>
    <property type="project" value="TreeGrafter"/>
</dbReference>
<evidence type="ECO:0000313" key="4">
    <source>
        <dbReference type="Proteomes" id="UP000616885"/>
    </source>
</evidence>
<comment type="similarity">
    <text evidence="1">Belongs to the CutC family.</text>
</comment>
<evidence type="ECO:0000256" key="2">
    <source>
        <dbReference type="ARBA" id="ARBA00019014"/>
    </source>
</evidence>
<dbReference type="InterPro" id="IPR036822">
    <property type="entry name" value="CutC-like_dom_sf"/>
</dbReference>
<dbReference type="InterPro" id="IPR005627">
    <property type="entry name" value="CutC-like"/>
</dbReference>
<name>A0A8H7NGR0_BIOOC</name>
<proteinExistence type="inferred from homology"/>
<protein>
    <recommendedName>
        <fullName evidence="2">Copper homeostasis protein cutC homolog</fullName>
    </recommendedName>
</protein>
<dbReference type="SUPFAM" id="SSF110395">
    <property type="entry name" value="CutC-like"/>
    <property type="match status" value="1"/>
</dbReference>
<dbReference type="Pfam" id="PF03932">
    <property type="entry name" value="CutC"/>
    <property type="match status" value="2"/>
</dbReference>
<organism evidence="3 4">
    <name type="scientific">Bionectria ochroleuca</name>
    <name type="common">Gliocladium roseum</name>
    <dbReference type="NCBI Taxonomy" id="29856"/>
    <lineage>
        <taxon>Eukaryota</taxon>
        <taxon>Fungi</taxon>
        <taxon>Dikarya</taxon>
        <taxon>Ascomycota</taxon>
        <taxon>Pezizomycotina</taxon>
        <taxon>Sordariomycetes</taxon>
        <taxon>Hypocreomycetidae</taxon>
        <taxon>Hypocreales</taxon>
        <taxon>Bionectriaceae</taxon>
        <taxon>Clonostachys</taxon>
    </lineage>
</organism>
<comment type="caution">
    <text evidence="3">The sequence shown here is derived from an EMBL/GenBank/DDBJ whole genome shotgun (WGS) entry which is preliminary data.</text>
</comment>
<evidence type="ECO:0000313" key="3">
    <source>
        <dbReference type="EMBL" id="KAF9755350.1"/>
    </source>
</evidence>
<dbReference type="AlphaFoldDB" id="A0A8H7NGR0"/>
<gene>
    <name evidence="3" type="ORF">IM811_010791</name>
</gene>
<dbReference type="PANTHER" id="PTHR12598:SF0">
    <property type="entry name" value="COPPER HOMEOSTASIS PROTEIN CUTC HOMOLOG"/>
    <property type="match status" value="1"/>
</dbReference>
<dbReference type="EMBL" id="JADCTT010000003">
    <property type="protein sequence ID" value="KAF9755350.1"/>
    <property type="molecule type" value="Genomic_DNA"/>
</dbReference>
<evidence type="ECO:0000256" key="1">
    <source>
        <dbReference type="ARBA" id="ARBA00007768"/>
    </source>
</evidence>
<dbReference type="Gene3D" id="3.20.20.380">
    <property type="entry name" value="Copper homeostasis (CutC) domain"/>
    <property type="match status" value="1"/>
</dbReference>
<sequence>MSLLERNIKLEVAVFSAGCALKAQLLGAQRVELSAPGSYRRGGLTPPLAEVLAVKGELKIPLRIMIRPVSIPDARHPGRKDDFVYTDDEFTRMLYDIIEFKNCGAMDLMRGDGFVFGILKERDEKPEVGGDDDDDDDGVAPAKGARLEVDKERCSILVETARPYPCVFHRAFDPIAQTDEYWKQGLDDLLECKFDSLLTSGGPESHTDSQKLRSMIDHALPDLEITVGGGVRSTNTAQLITDLGAHCTKDIWLHSSCLVPKGPFEAQKEAVDPDLLRDLLVVINQLRQK</sequence>